<proteinExistence type="predicted"/>
<gene>
    <name evidence="2" type="ORF">HMPREF9470_02581</name>
</gene>
<dbReference type="GeneID" id="93165235"/>
<dbReference type="InterPro" id="IPR014710">
    <property type="entry name" value="RmlC-like_jellyroll"/>
</dbReference>
<reference evidence="2 3" key="1">
    <citation type="submission" date="2011-04" db="EMBL/GenBank/DDBJ databases">
        <title>The Genome Sequence of Clostridium citroniae WAL-19142.</title>
        <authorList>
            <consortium name="The Broad Institute Genome Sequencing Platform"/>
            <person name="Earl A."/>
            <person name="Ward D."/>
            <person name="Feldgarden M."/>
            <person name="Gevers D."/>
            <person name="Warren Y.A."/>
            <person name="Tyrrell K.L."/>
            <person name="Citron D.M."/>
            <person name="Goldstein E.J."/>
            <person name="Daigneault M."/>
            <person name="Allen-Vercoe E."/>
            <person name="Young S.K."/>
            <person name="Zeng Q."/>
            <person name="Gargeya S."/>
            <person name="Fitzgerald M."/>
            <person name="Haas B."/>
            <person name="Abouelleil A."/>
            <person name="Alvarado L."/>
            <person name="Arachchi H.M."/>
            <person name="Berlin A."/>
            <person name="Brown A."/>
            <person name="Chapman S.B."/>
            <person name="Chen Z."/>
            <person name="Dunbar C."/>
            <person name="Freedman E."/>
            <person name="Gearin G."/>
            <person name="Gellesch M."/>
            <person name="Goldberg J."/>
            <person name="Griggs A."/>
            <person name="Gujja S."/>
            <person name="Heilman E.R."/>
            <person name="Heiman D."/>
            <person name="Howarth C."/>
            <person name="Larson L."/>
            <person name="Lui A."/>
            <person name="MacDonald P.J."/>
            <person name="Mehta T."/>
            <person name="Montmayeur A."/>
            <person name="Murphy C."/>
            <person name="Neiman D."/>
            <person name="Pearson M."/>
            <person name="Priest M."/>
            <person name="Roberts A."/>
            <person name="Saif S."/>
            <person name="Shea T."/>
            <person name="Shenoy N."/>
            <person name="Sisk P."/>
            <person name="Stolte C."/>
            <person name="Sykes S."/>
            <person name="White J."/>
            <person name="Yandava C."/>
            <person name="Wortman J."/>
            <person name="Nusbaum C."/>
            <person name="Birren B."/>
        </authorList>
    </citation>
    <scope>NUCLEOTIDE SEQUENCE [LARGE SCALE GENOMIC DNA]</scope>
    <source>
        <strain evidence="2 3">WAL-19142</strain>
    </source>
</reference>
<dbReference type="OrthoDB" id="9799319at2"/>
<comment type="caution">
    <text evidence="2">The sequence shown here is derived from an EMBL/GenBank/DDBJ whole genome shotgun (WGS) entry which is preliminary data.</text>
</comment>
<dbReference type="AlphaFoldDB" id="A0A0J9C3W6"/>
<dbReference type="SUPFAM" id="SSF51182">
    <property type="entry name" value="RmlC-like cupins"/>
    <property type="match status" value="1"/>
</dbReference>
<dbReference type="PATRIC" id="fig|742734.4.peg.2768"/>
<organism evidence="2 3">
    <name type="scientific">[Clostridium] citroniae WAL-19142</name>
    <dbReference type="NCBI Taxonomy" id="742734"/>
    <lineage>
        <taxon>Bacteria</taxon>
        <taxon>Bacillati</taxon>
        <taxon>Bacillota</taxon>
        <taxon>Clostridia</taxon>
        <taxon>Lachnospirales</taxon>
        <taxon>Lachnospiraceae</taxon>
        <taxon>Enterocloster</taxon>
    </lineage>
</organism>
<dbReference type="InterPro" id="IPR011051">
    <property type="entry name" value="RmlC_Cupin_sf"/>
</dbReference>
<dbReference type="EMBL" id="ADLK01000021">
    <property type="protein sequence ID" value="KMW19096.1"/>
    <property type="molecule type" value="Genomic_DNA"/>
</dbReference>
<evidence type="ECO:0000313" key="3">
    <source>
        <dbReference type="Proteomes" id="UP000037392"/>
    </source>
</evidence>
<name>A0A0J9C3W6_9FIRM</name>
<dbReference type="InterPro" id="IPR013096">
    <property type="entry name" value="Cupin_2"/>
</dbReference>
<dbReference type="Pfam" id="PF07883">
    <property type="entry name" value="Cupin_2"/>
    <property type="match status" value="1"/>
</dbReference>
<accession>A0A0J9C3W6</accession>
<dbReference type="Gene3D" id="2.60.120.10">
    <property type="entry name" value="Jelly Rolls"/>
    <property type="match status" value="2"/>
</dbReference>
<evidence type="ECO:0000259" key="1">
    <source>
        <dbReference type="Pfam" id="PF07883"/>
    </source>
</evidence>
<feature type="domain" description="Cupin type-2" evidence="1">
    <location>
        <begin position="44"/>
        <end position="99"/>
    </location>
</feature>
<sequence>MFDYKIHITPDDYIHELEEKDCKDYLFIAPVGETLNNEMSDVYYQENAFVPYHEHKKGYETFAIDRGSVEVTINGKRAIAETGDMIHIEPYMSHGFRFLEEGTIWRELFSGMNMYGGILEKQLIDRSYPEKLQDDAFMAEYRLKHHTMRLGEPEPEVVPKEQLAQIRPKGGSIARFVFDGIVCNQKVGRHETGGEKEVWEFVMEKGICVEWDSPHPDWDLYVVKEGRVEVTVLGGTFVANARDILHFPPYTNYSMKILDHGTVVHAYNVKALGLRLAEIVEKKLEGRQDLVNNWEDVREIFRQNNSCITKISRV</sequence>
<evidence type="ECO:0000313" key="2">
    <source>
        <dbReference type="EMBL" id="KMW19096.1"/>
    </source>
</evidence>
<dbReference type="Proteomes" id="UP000037392">
    <property type="component" value="Unassembled WGS sequence"/>
</dbReference>
<dbReference type="RefSeq" id="WP_007866065.1">
    <property type="nucleotide sequence ID" value="NZ_KQ235878.1"/>
</dbReference>
<protein>
    <recommendedName>
        <fullName evidence="1">Cupin type-2 domain-containing protein</fullName>
    </recommendedName>
</protein>